<dbReference type="GO" id="GO:0005886">
    <property type="term" value="C:plasma membrane"/>
    <property type="evidence" value="ECO:0007669"/>
    <property type="project" value="UniProtKB-SubCell"/>
</dbReference>
<dbReference type="GO" id="GO:0005315">
    <property type="term" value="F:phosphate transmembrane transporter activity"/>
    <property type="evidence" value="ECO:0007669"/>
    <property type="project" value="InterPro"/>
</dbReference>
<comment type="caution">
    <text evidence="12">The sequence shown here is derived from an EMBL/GenBank/DDBJ whole genome shotgun (WGS) entry which is preliminary data.</text>
</comment>
<feature type="domain" description="ABC transmembrane type-1" evidence="11">
    <location>
        <begin position="76"/>
        <end position="301"/>
    </location>
</feature>
<dbReference type="InterPro" id="IPR011864">
    <property type="entry name" value="Phosphate_PstC"/>
</dbReference>
<keyword evidence="7 9" id="KW-1133">Transmembrane helix</keyword>
<dbReference type="CDD" id="cd06261">
    <property type="entry name" value="TM_PBP2"/>
    <property type="match status" value="1"/>
</dbReference>
<evidence type="ECO:0000256" key="5">
    <source>
        <dbReference type="ARBA" id="ARBA00022592"/>
    </source>
</evidence>
<sequence length="316" mass="33971">MVARVSRRSRRLTHLGEKLFSALSLGSALLVPLVMLAMGFDLAWSSLPALKQFGWQFFFTEDWNPVAQSFGAASSIFGTLVSTLIALLIAGPLGVAIALFLVELAPPGISRVVGTLVELLAAIPSIIYGMWGLFVLAPFMATYIQPFLGRYLGFLPLFSGPPLGVGMLTAGIILALMVLPYISALVRDVFLLVPGVVKESAYGLGSTTWEVTYRVTIPYGLVGLIGAMFLGLGRALGETMAVTFVIGNAHRLSLSLFAPGNTIASTLANEFSEATEPLYISSLVALGLVLYLITYLVQVVSQMMLRRLYRSWNVGL</sequence>
<evidence type="ECO:0000256" key="2">
    <source>
        <dbReference type="ARBA" id="ARBA00007069"/>
    </source>
</evidence>
<keyword evidence="8 9" id="KW-0472">Membrane</keyword>
<feature type="transmembrane region" description="Helical" evidence="9">
    <location>
        <begin position="76"/>
        <end position="104"/>
    </location>
</feature>
<comment type="similarity">
    <text evidence="2 10">Belongs to the binding-protein-dependent transport system permease family. CysTW subfamily.</text>
</comment>
<comment type="function">
    <text evidence="10">Part of the binding-protein-dependent transport system for phosphate; probably responsible for the translocation of the substrate across the membrane.</text>
</comment>
<evidence type="ECO:0000256" key="10">
    <source>
        <dbReference type="RuleBase" id="RU363054"/>
    </source>
</evidence>
<feature type="transmembrane region" description="Helical" evidence="9">
    <location>
        <begin position="278"/>
        <end position="300"/>
    </location>
</feature>
<reference evidence="12" key="1">
    <citation type="journal article" date="2020" name="mSystems">
        <title>Genome- and Community-Level Interaction Insights into Carbon Utilization and Element Cycling Functions of Hydrothermarchaeota in Hydrothermal Sediment.</title>
        <authorList>
            <person name="Zhou Z."/>
            <person name="Liu Y."/>
            <person name="Xu W."/>
            <person name="Pan J."/>
            <person name="Luo Z.H."/>
            <person name="Li M."/>
        </authorList>
    </citation>
    <scope>NUCLEOTIDE SEQUENCE [LARGE SCALE GENOMIC DNA]</scope>
    <source>
        <strain evidence="12">SpSt-767</strain>
    </source>
</reference>
<dbReference type="PANTHER" id="PTHR30425">
    <property type="entry name" value="PHOSPHATE TRANSPORT SYSTEM PERMEASE PROTEIN PST"/>
    <property type="match status" value="1"/>
</dbReference>
<dbReference type="InterPro" id="IPR035906">
    <property type="entry name" value="MetI-like_sf"/>
</dbReference>
<dbReference type="GO" id="GO:0006817">
    <property type="term" value="P:phosphate ion transport"/>
    <property type="evidence" value="ECO:0007669"/>
    <property type="project" value="UniProtKB-KW"/>
</dbReference>
<evidence type="ECO:0000259" key="11">
    <source>
        <dbReference type="PROSITE" id="PS50928"/>
    </source>
</evidence>
<evidence type="ECO:0000256" key="1">
    <source>
        <dbReference type="ARBA" id="ARBA00004651"/>
    </source>
</evidence>
<name>A0A7V6A3X4_9BACT</name>
<keyword evidence="4 10" id="KW-1003">Cell membrane</keyword>
<evidence type="ECO:0000256" key="3">
    <source>
        <dbReference type="ARBA" id="ARBA00022448"/>
    </source>
</evidence>
<organism evidence="12">
    <name type="scientific">Desulfobacca acetoxidans</name>
    <dbReference type="NCBI Taxonomy" id="60893"/>
    <lineage>
        <taxon>Bacteria</taxon>
        <taxon>Pseudomonadati</taxon>
        <taxon>Thermodesulfobacteriota</taxon>
        <taxon>Desulfobaccia</taxon>
        <taxon>Desulfobaccales</taxon>
        <taxon>Desulfobaccaceae</taxon>
        <taxon>Desulfobacca</taxon>
    </lineage>
</organism>
<evidence type="ECO:0000256" key="6">
    <source>
        <dbReference type="ARBA" id="ARBA00022692"/>
    </source>
</evidence>
<dbReference type="SUPFAM" id="SSF161098">
    <property type="entry name" value="MetI-like"/>
    <property type="match status" value="1"/>
</dbReference>
<keyword evidence="3 9" id="KW-0813">Transport</keyword>
<dbReference type="NCBIfam" id="TIGR02138">
    <property type="entry name" value="phosphate_pstC"/>
    <property type="match status" value="1"/>
</dbReference>
<gene>
    <name evidence="12" type="primary">pstC</name>
    <name evidence="12" type="ORF">ENV52_08665</name>
</gene>
<feature type="transmembrane region" description="Helical" evidence="9">
    <location>
        <begin position="163"/>
        <end position="182"/>
    </location>
</feature>
<protein>
    <recommendedName>
        <fullName evidence="10">Phosphate transport system permease protein</fullName>
    </recommendedName>
</protein>
<dbReference type="Gene3D" id="1.10.3720.10">
    <property type="entry name" value="MetI-like"/>
    <property type="match status" value="1"/>
</dbReference>
<dbReference type="InterPro" id="IPR051124">
    <property type="entry name" value="Phosphate_Transport_Permease"/>
</dbReference>
<comment type="subcellular location">
    <subcellularLocation>
        <location evidence="1 9">Cell membrane</location>
        <topology evidence="1 9">Multi-pass membrane protein</topology>
    </subcellularLocation>
</comment>
<feature type="transmembrane region" description="Helical" evidence="9">
    <location>
        <begin position="211"/>
        <end position="232"/>
    </location>
</feature>
<accession>A0A7V6A3X4</accession>
<keyword evidence="5 10" id="KW-0592">Phosphate transport</keyword>
<proteinExistence type="inferred from homology"/>
<dbReference type="PANTHER" id="PTHR30425:SF1">
    <property type="entry name" value="PHOSPHATE TRANSPORT SYSTEM PERMEASE PROTEIN PSTC"/>
    <property type="match status" value="1"/>
</dbReference>
<dbReference type="PROSITE" id="PS50928">
    <property type="entry name" value="ABC_TM1"/>
    <property type="match status" value="1"/>
</dbReference>
<dbReference type="InterPro" id="IPR000515">
    <property type="entry name" value="MetI-like"/>
</dbReference>
<feature type="transmembrane region" description="Helical" evidence="9">
    <location>
        <begin position="20"/>
        <end position="40"/>
    </location>
</feature>
<evidence type="ECO:0000256" key="4">
    <source>
        <dbReference type="ARBA" id="ARBA00022475"/>
    </source>
</evidence>
<dbReference type="Pfam" id="PF00528">
    <property type="entry name" value="BPD_transp_1"/>
    <property type="match status" value="1"/>
</dbReference>
<feature type="transmembrane region" description="Helical" evidence="9">
    <location>
        <begin position="116"/>
        <end position="143"/>
    </location>
</feature>
<dbReference type="AlphaFoldDB" id="A0A7V6A3X4"/>
<evidence type="ECO:0000256" key="9">
    <source>
        <dbReference type="RuleBase" id="RU363032"/>
    </source>
</evidence>
<evidence type="ECO:0000256" key="8">
    <source>
        <dbReference type="ARBA" id="ARBA00023136"/>
    </source>
</evidence>
<evidence type="ECO:0000313" key="12">
    <source>
        <dbReference type="EMBL" id="HHS29757.1"/>
    </source>
</evidence>
<evidence type="ECO:0000256" key="7">
    <source>
        <dbReference type="ARBA" id="ARBA00022989"/>
    </source>
</evidence>
<keyword evidence="6 9" id="KW-0812">Transmembrane</keyword>
<dbReference type="EMBL" id="DTGR01000137">
    <property type="protein sequence ID" value="HHS29757.1"/>
    <property type="molecule type" value="Genomic_DNA"/>
</dbReference>